<reference evidence="1 2" key="1">
    <citation type="journal article" date="2018" name="Nat. Biotechnol.">
        <title>A standardized bacterial taxonomy based on genome phylogeny substantially revises the tree of life.</title>
        <authorList>
            <person name="Parks D.H."/>
            <person name="Chuvochina M."/>
            <person name="Waite D.W."/>
            <person name="Rinke C."/>
            <person name="Skarshewski A."/>
            <person name="Chaumeil P.A."/>
            <person name="Hugenholtz P."/>
        </authorList>
    </citation>
    <scope>NUCLEOTIDE SEQUENCE [LARGE SCALE GENOMIC DNA]</scope>
    <source>
        <strain evidence="1">UBA11978</strain>
    </source>
</reference>
<comment type="caution">
    <text evidence="1">The sequence shown here is derived from an EMBL/GenBank/DDBJ whole genome shotgun (WGS) entry which is preliminary data.</text>
</comment>
<dbReference type="EMBL" id="DNAN01000228">
    <property type="protein sequence ID" value="HAW75398.1"/>
    <property type="molecule type" value="Genomic_DNA"/>
</dbReference>
<name>A0A350P281_9ALTE</name>
<sequence length="90" mass="9958">MQNECGATISDLEGHIVVDGTEVVDINYNSVADDKAGVLFPPTIFETGDADSYLTFAAFPLRFETSLVCRIKHDRGANSVIRSFFHYILD</sequence>
<gene>
    <name evidence="1" type="ORF">DCW74_06640</name>
</gene>
<dbReference type="Proteomes" id="UP000263517">
    <property type="component" value="Unassembled WGS sequence"/>
</dbReference>
<evidence type="ECO:0000313" key="2">
    <source>
        <dbReference type="Proteomes" id="UP000263517"/>
    </source>
</evidence>
<evidence type="ECO:0000313" key="1">
    <source>
        <dbReference type="EMBL" id="HAW75398.1"/>
    </source>
</evidence>
<protein>
    <submittedName>
        <fullName evidence="1">Uncharacterized protein</fullName>
    </submittedName>
</protein>
<accession>A0A350P281</accession>
<proteinExistence type="predicted"/>
<organism evidence="1 2">
    <name type="scientific">Alteromonas australica</name>
    <dbReference type="NCBI Taxonomy" id="589873"/>
    <lineage>
        <taxon>Bacteria</taxon>
        <taxon>Pseudomonadati</taxon>
        <taxon>Pseudomonadota</taxon>
        <taxon>Gammaproteobacteria</taxon>
        <taxon>Alteromonadales</taxon>
        <taxon>Alteromonadaceae</taxon>
        <taxon>Alteromonas/Salinimonas group</taxon>
        <taxon>Alteromonas</taxon>
    </lineage>
</organism>
<dbReference type="AlphaFoldDB" id="A0A350P281"/>